<evidence type="ECO:0008006" key="4">
    <source>
        <dbReference type="Google" id="ProtNLM"/>
    </source>
</evidence>
<sequence length="46" mass="4974">MVAELDDLPEDRNQGTAGALPEDFEREAISLGPRTEALSRASTWTG</sequence>
<keyword evidence="3" id="KW-1185">Reference proteome</keyword>
<name>A0ABV2H3R9_9HYPH</name>
<dbReference type="Proteomes" id="UP001549031">
    <property type="component" value="Unassembled WGS sequence"/>
</dbReference>
<accession>A0ABV2H3R9</accession>
<gene>
    <name evidence="2" type="ORF">ABID21_001294</name>
</gene>
<comment type="caution">
    <text evidence="2">The sequence shown here is derived from an EMBL/GenBank/DDBJ whole genome shotgun (WGS) entry which is preliminary data.</text>
</comment>
<dbReference type="EMBL" id="JBEPLJ010000004">
    <property type="protein sequence ID" value="MET3585192.1"/>
    <property type="molecule type" value="Genomic_DNA"/>
</dbReference>
<organism evidence="2 3">
    <name type="scientific">Pseudorhizobium tarimense</name>
    <dbReference type="NCBI Taxonomy" id="1079109"/>
    <lineage>
        <taxon>Bacteria</taxon>
        <taxon>Pseudomonadati</taxon>
        <taxon>Pseudomonadota</taxon>
        <taxon>Alphaproteobacteria</taxon>
        <taxon>Hyphomicrobiales</taxon>
        <taxon>Rhizobiaceae</taxon>
        <taxon>Rhizobium/Agrobacterium group</taxon>
        <taxon>Pseudorhizobium</taxon>
    </lineage>
</organism>
<reference evidence="2 3" key="1">
    <citation type="submission" date="2024-06" db="EMBL/GenBank/DDBJ databases">
        <title>Genomic Encyclopedia of Type Strains, Phase IV (KMG-IV): sequencing the most valuable type-strain genomes for metagenomic binning, comparative biology and taxonomic classification.</title>
        <authorList>
            <person name="Goeker M."/>
        </authorList>
    </citation>
    <scope>NUCLEOTIDE SEQUENCE [LARGE SCALE GENOMIC DNA]</scope>
    <source>
        <strain evidence="2 3">DSM 105042</strain>
    </source>
</reference>
<feature type="region of interest" description="Disordered" evidence="1">
    <location>
        <begin position="1"/>
        <end position="46"/>
    </location>
</feature>
<evidence type="ECO:0000313" key="3">
    <source>
        <dbReference type="Proteomes" id="UP001549031"/>
    </source>
</evidence>
<evidence type="ECO:0000256" key="1">
    <source>
        <dbReference type="SAM" id="MobiDB-lite"/>
    </source>
</evidence>
<evidence type="ECO:0000313" key="2">
    <source>
        <dbReference type="EMBL" id="MET3585192.1"/>
    </source>
</evidence>
<proteinExistence type="predicted"/>
<protein>
    <recommendedName>
        <fullName evidence="4">Transposase</fullName>
    </recommendedName>
</protein>